<name>A0ACB0YQW9_MELEN</name>
<gene>
    <name evidence="1" type="ORF">MENTE1834_LOCUS15188</name>
</gene>
<dbReference type="EMBL" id="CAVMJV010000016">
    <property type="protein sequence ID" value="CAK5057395.1"/>
    <property type="molecule type" value="Genomic_DNA"/>
</dbReference>
<proteinExistence type="predicted"/>
<dbReference type="Proteomes" id="UP001497535">
    <property type="component" value="Unassembled WGS sequence"/>
</dbReference>
<evidence type="ECO:0000313" key="1">
    <source>
        <dbReference type="EMBL" id="CAK5057395.1"/>
    </source>
</evidence>
<sequence length="92" mass="10762">MPKLKVLTRLEEYKPNRIKTILIIDSKDFCPDFQEDQIFLDPISKIITHKIRVGTISTEHRTEVIGEVNKINLDHTHKISNKLKIIMLIEPD</sequence>
<evidence type="ECO:0000313" key="2">
    <source>
        <dbReference type="Proteomes" id="UP001497535"/>
    </source>
</evidence>
<organism evidence="1 2">
    <name type="scientific">Meloidogyne enterolobii</name>
    <name type="common">Root-knot nematode worm</name>
    <name type="synonym">Meloidogyne mayaguensis</name>
    <dbReference type="NCBI Taxonomy" id="390850"/>
    <lineage>
        <taxon>Eukaryota</taxon>
        <taxon>Metazoa</taxon>
        <taxon>Ecdysozoa</taxon>
        <taxon>Nematoda</taxon>
        <taxon>Chromadorea</taxon>
        <taxon>Rhabditida</taxon>
        <taxon>Tylenchina</taxon>
        <taxon>Tylenchomorpha</taxon>
        <taxon>Tylenchoidea</taxon>
        <taxon>Meloidogynidae</taxon>
        <taxon>Meloidogyninae</taxon>
        <taxon>Meloidogyne</taxon>
    </lineage>
</organism>
<comment type="caution">
    <text evidence="1">The sequence shown here is derived from an EMBL/GenBank/DDBJ whole genome shotgun (WGS) entry which is preliminary data.</text>
</comment>
<keyword evidence="2" id="KW-1185">Reference proteome</keyword>
<reference evidence="1" key="1">
    <citation type="submission" date="2023-11" db="EMBL/GenBank/DDBJ databases">
        <authorList>
            <person name="Poullet M."/>
        </authorList>
    </citation>
    <scope>NUCLEOTIDE SEQUENCE</scope>
    <source>
        <strain evidence="1">E1834</strain>
    </source>
</reference>
<protein>
    <submittedName>
        <fullName evidence="1">Uncharacterized protein</fullName>
    </submittedName>
</protein>
<accession>A0ACB0YQW9</accession>